<dbReference type="PANTHER" id="PTHR48225:SF7">
    <property type="entry name" value="MEIOSIS-SPECIFIC PROTEIN HOP1"/>
    <property type="match status" value="1"/>
</dbReference>
<dbReference type="GO" id="GO:0005634">
    <property type="term" value="C:nucleus"/>
    <property type="evidence" value="ECO:0007669"/>
    <property type="project" value="UniProtKB-SubCell"/>
</dbReference>
<evidence type="ECO:0000256" key="6">
    <source>
        <dbReference type="SAM" id="MobiDB-lite"/>
    </source>
</evidence>
<evidence type="ECO:0000256" key="4">
    <source>
        <dbReference type="ARBA" id="ARBA00023242"/>
    </source>
</evidence>
<accession>A0A1L9PME4</accession>
<dbReference type="PROSITE" id="PS50815">
    <property type="entry name" value="HORMA"/>
    <property type="match status" value="1"/>
</dbReference>
<dbReference type="InterPro" id="IPR036570">
    <property type="entry name" value="HORMA_dom_sf"/>
</dbReference>
<dbReference type="GO" id="GO:0051598">
    <property type="term" value="P:meiotic recombination checkpoint signaling"/>
    <property type="evidence" value="ECO:0007669"/>
    <property type="project" value="TreeGrafter"/>
</dbReference>
<feature type="region of interest" description="Disordered" evidence="6">
    <location>
        <begin position="378"/>
        <end position="406"/>
    </location>
</feature>
<dbReference type="GO" id="GO:0005694">
    <property type="term" value="C:chromosome"/>
    <property type="evidence" value="ECO:0007669"/>
    <property type="project" value="UniProtKB-SubCell"/>
</dbReference>
<evidence type="ECO:0000256" key="2">
    <source>
        <dbReference type="ARBA" id="ARBA00004286"/>
    </source>
</evidence>
<keyword evidence="4" id="KW-0539">Nucleus</keyword>
<dbReference type="OrthoDB" id="1928087at2759"/>
<dbReference type="SUPFAM" id="SSF56019">
    <property type="entry name" value="The spindle assembly checkpoint protein mad2"/>
    <property type="match status" value="1"/>
</dbReference>
<dbReference type="Pfam" id="PF02301">
    <property type="entry name" value="HORMA"/>
    <property type="match status" value="1"/>
</dbReference>
<dbReference type="GeneID" id="63730286"/>
<evidence type="ECO:0000256" key="1">
    <source>
        <dbReference type="ARBA" id="ARBA00004123"/>
    </source>
</evidence>
<evidence type="ECO:0000259" key="7">
    <source>
        <dbReference type="PROSITE" id="PS50815"/>
    </source>
</evidence>
<dbReference type="Gene3D" id="3.30.40.10">
    <property type="entry name" value="Zinc/RING finger domain, C3HC4 (zinc finger)"/>
    <property type="match status" value="1"/>
</dbReference>
<dbReference type="SUPFAM" id="SSF57903">
    <property type="entry name" value="FYVE/PHD zinc finger"/>
    <property type="match status" value="1"/>
</dbReference>
<protein>
    <recommendedName>
        <fullName evidence="7">HORMA domain-containing protein</fullName>
    </recommendedName>
</protein>
<dbReference type="InterPro" id="IPR051294">
    <property type="entry name" value="HORMA_MeioticProgression"/>
</dbReference>
<dbReference type="Gene3D" id="3.30.900.10">
    <property type="entry name" value="HORMA domain"/>
    <property type="match status" value="1"/>
</dbReference>
<evidence type="ECO:0000256" key="5">
    <source>
        <dbReference type="ARBA" id="ARBA00023254"/>
    </source>
</evidence>
<dbReference type="GO" id="GO:0007130">
    <property type="term" value="P:synaptonemal complex assembly"/>
    <property type="evidence" value="ECO:0007669"/>
    <property type="project" value="TreeGrafter"/>
</dbReference>
<evidence type="ECO:0000313" key="9">
    <source>
        <dbReference type="Proteomes" id="UP000184073"/>
    </source>
</evidence>
<dbReference type="STRING" id="1036611.A0A1L9PME4"/>
<name>A0A1L9PME4_ASPVE</name>
<dbReference type="Proteomes" id="UP000184073">
    <property type="component" value="Unassembled WGS sequence"/>
</dbReference>
<keyword evidence="9" id="KW-1185">Reference proteome</keyword>
<dbReference type="RefSeq" id="XP_040668425.1">
    <property type="nucleotide sequence ID" value="XM_040814775.1"/>
</dbReference>
<dbReference type="InterPro" id="IPR011011">
    <property type="entry name" value="Znf_FYVE_PHD"/>
</dbReference>
<sequence>MVRIKFTGPPMAARSQLAQPRGLLPSNGTTPASSPAIESRAAMDGLDELSAEEHRVLQQQQSLEMVKIMLHVSFGTLFYLREFLPLQCFDDRDLREAQKQEKFSYREFIDNSPISKGPNGVADDSFGKAKRGQPLKIILHGSEPKADMIINVLETGIFDALSKSVLEAVQLTIIADKEAPDNVLESYTFSFRYTDGLGDINRRLKTLSIEPCGYVADMKSAQTARVGLETIVRRLITLSAFLPTLPNKRALGVHLFYTEDCPPDYEPPGFNGARDGTINYPLTENWRRESQACGKMESGWHTVGLKVTSLKWTGPEPEDSEPIPPIPADIGYRDTVPRAEDIGFEDEESKLQFSQIEGSSQEATQDVVERERLRMMMPSQGEPSSDSNLIPTQPVKQTPTPEAETVEVARPNTKFTLREDKIAELRKASKILAPRRSGPAATRCQCGWNGEEEDMIVCSFCNTRQHRLCYGYVGGYKHSVPDIHACYRCLLEPNESQIFNSLDNVILARKTLKIISEEGILSSAQAFCEKIHCSPPAFSRVKEFLKRKAIMQPTPGYKPKECIRKGLPTFIVPEKPKVREIIQRDIMNPMVKIEHHYTKQYFTDSLEALSPPATSDADGLSKQNSQNTVITAVNNSQDDQPRTTKDTRDDESQELGTPQRALNSRRRTRSSNVVSVIEDSQPTDKSTPQRSTRKRTRSSQIGPEPVRPVTPSQSTASDDEVGTDKPRRSSRKRRKISNFTKLIDVGAETSGNE</sequence>
<feature type="region of interest" description="Disordered" evidence="6">
    <location>
        <begin position="631"/>
        <end position="737"/>
    </location>
</feature>
<evidence type="ECO:0000313" key="8">
    <source>
        <dbReference type="EMBL" id="OJJ02663.1"/>
    </source>
</evidence>
<dbReference type="AlphaFoldDB" id="A0A1L9PME4"/>
<dbReference type="InterPro" id="IPR003511">
    <property type="entry name" value="HORMA_dom"/>
</dbReference>
<gene>
    <name evidence="8" type="ORF">ASPVEDRAFT_53297</name>
</gene>
<dbReference type="VEuPathDB" id="FungiDB:ASPVEDRAFT_53297"/>
<feature type="compositionally biased region" description="Polar residues" evidence="6">
    <location>
        <begin position="381"/>
        <end position="400"/>
    </location>
</feature>
<feature type="compositionally biased region" description="Basic and acidic residues" evidence="6">
    <location>
        <begin position="639"/>
        <end position="650"/>
    </location>
</feature>
<dbReference type="PANTHER" id="PTHR48225">
    <property type="entry name" value="HORMA DOMAIN-CONTAINING PROTEIN 1"/>
    <property type="match status" value="1"/>
</dbReference>
<feature type="region of interest" description="Disordered" evidence="6">
    <location>
        <begin position="16"/>
        <end position="35"/>
    </location>
</feature>
<evidence type="ECO:0000256" key="3">
    <source>
        <dbReference type="ARBA" id="ARBA00022454"/>
    </source>
</evidence>
<keyword evidence="5" id="KW-0469">Meiosis</keyword>
<dbReference type="EMBL" id="KV878129">
    <property type="protein sequence ID" value="OJJ02663.1"/>
    <property type="molecule type" value="Genomic_DNA"/>
</dbReference>
<proteinExistence type="predicted"/>
<feature type="domain" description="HORMA" evidence="7">
    <location>
        <begin position="60"/>
        <end position="307"/>
    </location>
</feature>
<comment type="subcellular location">
    <subcellularLocation>
        <location evidence="2">Chromosome</location>
    </subcellularLocation>
    <subcellularLocation>
        <location evidence="1">Nucleus</location>
    </subcellularLocation>
</comment>
<dbReference type="InterPro" id="IPR013083">
    <property type="entry name" value="Znf_RING/FYVE/PHD"/>
</dbReference>
<reference evidence="9" key="1">
    <citation type="journal article" date="2017" name="Genome Biol.">
        <title>Comparative genomics reveals high biological diversity and specific adaptations in the industrially and medically important fungal genus Aspergillus.</title>
        <authorList>
            <person name="de Vries R.P."/>
            <person name="Riley R."/>
            <person name="Wiebenga A."/>
            <person name="Aguilar-Osorio G."/>
            <person name="Amillis S."/>
            <person name="Uchima C.A."/>
            <person name="Anderluh G."/>
            <person name="Asadollahi M."/>
            <person name="Askin M."/>
            <person name="Barry K."/>
            <person name="Battaglia E."/>
            <person name="Bayram O."/>
            <person name="Benocci T."/>
            <person name="Braus-Stromeyer S.A."/>
            <person name="Caldana C."/>
            <person name="Canovas D."/>
            <person name="Cerqueira G.C."/>
            <person name="Chen F."/>
            <person name="Chen W."/>
            <person name="Choi C."/>
            <person name="Clum A."/>
            <person name="Dos Santos R.A."/>
            <person name="Damasio A.R."/>
            <person name="Diallinas G."/>
            <person name="Emri T."/>
            <person name="Fekete E."/>
            <person name="Flipphi M."/>
            <person name="Freyberg S."/>
            <person name="Gallo A."/>
            <person name="Gournas C."/>
            <person name="Habgood R."/>
            <person name="Hainaut M."/>
            <person name="Harispe M.L."/>
            <person name="Henrissat B."/>
            <person name="Hilden K.S."/>
            <person name="Hope R."/>
            <person name="Hossain A."/>
            <person name="Karabika E."/>
            <person name="Karaffa L."/>
            <person name="Karanyi Z."/>
            <person name="Krasevec N."/>
            <person name="Kuo A."/>
            <person name="Kusch H."/>
            <person name="LaButti K."/>
            <person name="Lagendijk E.L."/>
            <person name="Lapidus A."/>
            <person name="Levasseur A."/>
            <person name="Lindquist E."/>
            <person name="Lipzen A."/>
            <person name="Logrieco A.F."/>
            <person name="MacCabe A."/>
            <person name="Maekelae M.R."/>
            <person name="Malavazi I."/>
            <person name="Melin P."/>
            <person name="Meyer V."/>
            <person name="Mielnichuk N."/>
            <person name="Miskei M."/>
            <person name="Molnar A.P."/>
            <person name="Mule G."/>
            <person name="Ngan C.Y."/>
            <person name="Orejas M."/>
            <person name="Orosz E."/>
            <person name="Ouedraogo J.P."/>
            <person name="Overkamp K.M."/>
            <person name="Park H.-S."/>
            <person name="Perrone G."/>
            <person name="Piumi F."/>
            <person name="Punt P.J."/>
            <person name="Ram A.F."/>
            <person name="Ramon A."/>
            <person name="Rauscher S."/>
            <person name="Record E."/>
            <person name="Riano-Pachon D.M."/>
            <person name="Robert V."/>
            <person name="Roehrig J."/>
            <person name="Ruller R."/>
            <person name="Salamov A."/>
            <person name="Salih N.S."/>
            <person name="Samson R.A."/>
            <person name="Sandor E."/>
            <person name="Sanguinetti M."/>
            <person name="Schuetze T."/>
            <person name="Sepcic K."/>
            <person name="Shelest E."/>
            <person name="Sherlock G."/>
            <person name="Sophianopoulou V."/>
            <person name="Squina F.M."/>
            <person name="Sun H."/>
            <person name="Susca A."/>
            <person name="Todd R.B."/>
            <person name="Tsang A."/>
            <person name="Unkles S.E."/>
            <person name="van de Wiele N."/>
            <person name="van Rossen-Uffink D."/>
            <person name="Oliveira J.V."/>
            <person name="Vesth T.C."/>
            <person name="Visser J."/>
            <person name="Yu J.-H."/>
            <person name="Zhou M."/>
            <person name="Andersen M.R."/>
            <person name="Archer D.B."/>
            <person name="Baker S.E."/>
            <person name="Benoit I."/>
            <person name="Brakhage A.A."/>
            <person name="Braus G.H."/>
            <person name="Fischer R."/>
            <person name="Frisvad J.C."/>
            <person name="Goldman G.H."/>
            <person name="Houbraken J."/>
            <person name="Oakley B."/>
            <person name="Pocsi I."/>
            <person name="Scazzocchio C."/>
            <person name="Seiboth B."/>
            <person name="vanKuyk P.A."/>
            <person name="Wortman J."/>
            <person name="Dyer P.S."/>
            <person name="Grigoriev I.V."/>
        </authorList>
    </citation>
    <scope>NUCLEOTIDE SEQUENCE [LARGE SCALE GENOMIC DNA]</scope>
    <source>
        <strain evidence="9">CBS 583.65</strain>
    </source>
</reference>
<keyword evidence="3" id="KW-0158">Chromosome</keyword>
<organism evidence="8 9">
    <name type="scientific">Aspergillus versicolor CBS 583.65</name>
    <dbReference type="NCBI Taxonomy" id="1036611"/>
    <lineage>
        <taxon>Eukaryota</taxon>
        <taxon>Fungi</taxon>
        <taxon>Dikarya</taxon>
        <taxon>Ascomycota</taxon>
        <taxon>Pezizomycotina</taxon>
        <taxon>Eurotiomycetes</taxon>
        <taxon>Eurotiomycetidae</taxon>
        <taxon>Eurotiales</taxon>
        <taxon>Aspergillaceae</taxon>
        <taxon>Aspergillus</taxon>
        <taxon>Aspergillus subgen. Nidulantes</taxon>
    </lineage>
</organism>